<keyword evidence="4" id="KW-0479">Metal-binding</keyword>
<dbReference type="NCBIfam" id="TIGR02727">
    <property type="entry name" value="MTHFS_bact"/>
    <property type="match status" value="1"/>
</dbReference>
<dbReference type="EMBL" id="BAAAPM010000005">
    <property type="protein sequence ID" value="GAA1731688.1"/>
    <property type="molecule type" value="Genomic_DNA"/>
</dbReference>
<accession>A0ABP4VQG2</accession>
<reference evidence="7" key="1">
    <citation type="journal article" date="2019" name="Int. J. Syst. Evol. Microbiol.">
        <title>The Global Catalogue of Microorganisms (GCM) 10K type strain sequencing project: providing services to taxonomists for standard genome sequencing and annotation.</title>
        <authorList>
            <consortium name="The Broad Institute Genomics Platform"/>
            <consortium name="The Broad Institute Genome Sequencing Center for Infectious Disease"/>
            <person name="Wu L."/>
            <person name="Ma J."/>
        </authorList>
    </citation>
    <scope>NUCLEOTIDE SEQUENCE [LARGE SCALE GENOMIC DNA]</scope>
    <source>
        <strain evidence="7">JCM 15589</strain>
    </source>
</reference>
<dbReference type="Proteomes" id="UP001501138">
    <property type="component" value="Unassembled WGS sequence"/>
</dbReference>
<evidence type="ECO:0000256" key="5">
    <source>
        <dbReference type="SAM" id="MobiDB-lite"/>
    </source>
</evidence>
<gene>
    <name evidence="6" type="ORF">GCM10009809_28930</name>
</gene>
<dbReference type="RefSeq" id="WP_344249154.1">
    <property type="nucleotide sequence ID" value="NZ_BAAAPM010000005.1"/>
</dbReference>
<dbReference type="Pfam" id="PF01812">
    <property type="entry name" value="5-FTHF_cyc-lig"/>
    <property type="match status" value="1"/>
</dbReference>
<evidence type="ECO:0000256" key="4">
    <source>
        <dbReference type="RuleBase" id="RU361279"/>
    </source>
</evidence>
<dbReference type="EC" id="6.3.3.2" evidence="4"/>
<comment type="cofactor">
    <cofactor evidence="4">
        <name>Mg(2+)</name>
        <dbReference type="ChEBI" id="CHEBI:18420"/>
    </cofactor>
</comment>
<dbReference type="PANTHER" id="PTHR23407:SF1">
    <property type="entry name" value="5-FORMYLTETRAHYDROFOLATE CYCLO-LIGASE"/>
    <property type="match status" value="1"/>
</dbReference>
<sequence length="224" mass="24018">MRGDRKGSSLHQPYPLLAGMEPSEAKEELRRAVRAHRAERSPRLREEAAVAFADVLDTLPAVRDAQTVATYVSRPTEPGTGELLRRLEARGARVLLPVLGAGLARDWAEYAGPDDLLERAPGRPPEPSGPTLGADAITQADVVVAPALAVDNRGVRLGQGGGWYDRLLKMRRPDVPVVVLVFPEEVYDAAARPLPQEDHDVTVHALVTPAGWQPLPAPAPAPAG</sequence>
<keyword evidence="2 4" id="KW-0547">Nucleotide-binding</keyword>
<dbReference type="PANTHER" id="PTHR23407">
    <property type="entry name" value="ATPASE INHIBITOR/5-FORMYLTETRAHYDROFOLATE CYCLO-LIGASE"/>
    <property type="match status" value="1"/>
</dbReference>
<dbReference type="Gene3D" id="3.40.50.10420">
    <property type="entry name" value="NagB/RpiA/CoA transferase-like"/>
    <property type="match status" value="1"/>
</dbReference>
<dbReference type="SUPFAM" id="SSF100950">
    <property type="entry name" value="NagB/RpiA/CoA transferase-like"/>
    <property type="match status" value="1"/>
</dbReference>
<organism evidence="6 7">
    <name type="scientific">Isoptericola hypogeus</name>
    <dbReference type="NCBI Taxonomy" id="300179"/>
    <lineage>
        <taxon>Bacteria</taxon>
        <taxon>Bacillati</taxon>
        <taxon>Actinomycetota</taxon>
        <taxon>Actinomycetes</taxon>
        <taxon>Micrococcales</taxon>
        <taxon>Promicromonosporaceae</taxon>
        <taxon>Isoptericola</taxon>
    </lineage>
</organism>
<keyword evidence="7" id="KW-1185">Reference proteome</keyword>
<comment type="caution">
    <text evidence="6">The sequence shown here is derived from an EMBL/GenBank/DDBJ whole genome shotgun (WGS) entry which is preliminary data.</text>
</comment>
<dbReference type="InterPro" id="IPR002698">
    <property type="entry name" value="FTHF_cligase"/>
</dbReference>
<evidence type="ECO:0000256" key="3">
    <source>
        <dbReference type="ARBA" id="ARBA00022840"/>
    </source>
</evidence>
<evidence type="ECO:0000256" key="1">
    <source>
        <dbReference type="ARBA" id="ARBA00010638"/>
    </source>
</evidence>
<comment type="catalytic activity">
    <reaction evidence="4">
        <text>(6S)-5-formyl-5,6,7,8-tetrahydrofolate + ATP = (6R)-5,10-methenyltetrahydrofolate + ADP + phosphate</text>
        <dbReference type="Rhea" id="RHEA:10488"/>
        <dbReference type="ChEBI" id="CHEBI:30616"/>
        <dbReference type="ChEBI" id="CHEBI:43474"/>
        <dbReference type="ChEBI" id="CHEBI:57455"/>
        <dbReference type="ChEBI" id="CHEBI:57457"/>
        <dbReference type="ChEBI" id="CHEBI:456216"/>
        <dbReference type="EC" id="6.3.3.2"/>
    </reaction>
</comment>
<protein>
    <recommendedName>
        <fullName evidence="4">5-formyltetrahydrofolate cyclo-ligase</fullName>
        <ecNumber evidence="4">6.3.3.2</ecNumber>
    </recommendedName>
</protein>
<dbReference type="InterPro" id="IPR024185">
    <property type="entry name" value="FTHF_cligase-like_sf"/>
</dbReference>
<evidence type="ECO:0000313" key="6">
    <source>
        <dbReference type="EMBL" id="GAA1731688.1"/>
    </source>
</evidence>
<keyword evidence="4" id="KW-0460">Magnesium</keyword>
<evidence type="ECO:0000256" key="2">
    <source>
        <dbReference type="ARBA" id="ARBA00022741"/>
    </source>
</evidence>
<dbReference type="PIRSF" id="PIRSF006806">
    <property type="entry name" value="FTHF_cligase"/>
    <property type="match status" value="1"/>
</dbReference>
<feature type="region of interest" description="Disordered" evidence="5">
    <location>
        <begin position="1"/>
        <end position="29"/>
    </location>
</feature>
<proteinExistence type="inferred from homology"/>
<comment type="similarity">
    <text evidence="1 4">Belongs to the 5-formyltetrahydrofolate cyclo-ligase family.</text>
</comment>
<keyword evidence="3 4" id="KW-0067">ATP-binding</keyword>
<dbReference type="InterPro" id="IPR037171">
    <property type="entry name" value="NagB/RpiA_transferase-like"/>
</dbReference>
<name>A0ABP4VQG2_9MICO</name>
<evidence type="ECO:0000313" key="7">
    <source>
        <dbReference type="Proteomes" id="UP001501138"/>
    </source>
</evidence>